<protein>
    <submittedName>
        <fullName evidence="1">Uncharacterized protein</fullName>
    </submittedName>
</protein>
<evidence type="ECO:0000313" key="1">
    <source>
        <dbReference type="EMBL" id="OHT22255.1"/>
    </source>
</evidence>
<reference evidence="1 2" key="1">
    <citation type="submission" date="2016-09" db="EMBL/GenBank/DDBJ databases">
        <title>Metabolic pathway, cell adaptation mechanisms and a novel monoxygenase revealed through proteogenomic-transcription analysis of a Sphingomonas haloaromaticamans strain degrading the fungicide ortho-phenylphenol.</title>
        <authorList>
            <person name="Perruchon C."/>
            <person name="Papadopoulou E.S."/>
            <person name="Rousidou C."/>
            <person name="Vasileiadis S."/>
            <person name="Tanou G."/>
            <person name="Amoutzias G."/>
            <person name="Molassiotis A."/>
            <person name="Karpouzas D.G."/>
        </authorList>
    </citation>
    <scope>NUCLEOTIDE SEQUENCE [LARGE SCALE GENOMIC DNA]</scope>
    <source>
        <strain evidence="1 2">P3</strain>
    </source>
</reference>
<dbReference type="Proteomes" id="UP000179467">
    <property type="component" value="Unassembled WGS sequence"/>
</dbReference>
<dbReference type="RefSeq" id="WP_070935245.1">
    <property type="nucleotide sequence ID" value="NZ_MIPT01000001.1"/>
</dbReference>
<comment type="caution">
    <text evidence="1">The sequence shown here is derived from an EMBL/GenBank/DDBJ whole genome shotgun (WGS) entry which is preliminary data.</text>
</comment>
<accession>A0A1S1HJ40</accession>
<keyword evidence="2" id="KW-1185">Reference proteome</keyword>
<gene>
    <name evidence="1" type="ORF">BHE75_04281</name>
</gene>
<dbReference type="AlphaFoldDB" id="A0A1S1HJ40"/>
<dbReference type="EMBL" id="MIPT01000001">
    <property type="protein sequence ID" value="OHT22255.1"/>
    <property type="molecule type" value="Genomic_DNA"/>
</dbReference>
<name>A0A1S1HJ40_9SPHN</name>
<evidence type="ECO:0000313" key="2">
    <source>
        <dbReference type="Proteomes" id="UP000179467"/>
    </source>
</evidence>
<organism evidence="1 2">
    <name type="scientific">Edaphosphingomonas haloaromaticamans</name>
    <dbReference type="NCBI Taxonomy" id="653954"/>
    <lineage>
        <taxon>Bacteria</taxon>
        <taxon>Pseudomonadati</taxon>
        <taxon>Pseudomonadota</taxon>
        <taxon>Alphaproteobacteria</taxon>
        <taxon>Sphingomonadales</taxon>
        <taxon>Rhizorhabdaceae</taxon>
        <taxon>Edaphosphingomonas</taxon>
    </lineage>
</organism>
<dbReference type="OrthoDB" id="75992at13687"/>
<proteinExistence type="predicted"/>
<sequence length="127" mass="13081">MTGNHALAPPIPAAAEDADDPGRRFARLAGALALVERLAGMESPLEDRASAEDIAAGYGRATPIARRRFDALASETATFSAAGMEILLRQRTAGRGDCRAAARRLAAEIAAALAAMATLVARRGPAA</sequence>